<name>A0ACB1AWK6_MELEN</name>
<proteinExistence type="predicted"/>
<protein>
    <submittedName>
        <fullName evidence="1">Uncharacterized protein</fullName>
    </submittedName>
</protein>
<organism evidence="1 2">
    <name type="scientific">Meloidogyne enterolobii</name>
    <name type="common">Root-knot nematode worm</name>
    <name type="synonym">Meloidogyne mayaguensis</name>
    <dbReference type="NCBI Taxonomy" id="390850"/>
    <lineage>
        <taxon>Eukaryota</taxon>
        <taxon>Metazoa</taxon>
        <taxon>Ecdysozoa</taxon>
        <taxon>Nematoda</taxon>
        <taxon>Chromadorea</taxon>
        <taxon>Rhabditida</taxon>
        <taxon>Tylenchina</taxon>
        <taxon>Tylenchomorpha</taxon>
        <taxon>Tylenchoidea</taxon>
        <taxon>Meloidogynidae</taxon>
        <taxon>Meloidogyninae</taxon>
        <taxon>Meloidogyne</taxon>
    </lineage>
</organism>
<reference evidence="1" key="1">
    <citation type="submission" date="2023-11" db="EMBL/GenBank/DDBJ databases">
        <authorList>
            <person name="Poullet M."/>
        </authorList>
    </citation>
    <scope>NUCLEOTIDE SEQUENCE</scope>
    <source>
        <strain evidence="1">E1834</strain>
    </source>
</reference>
<gene>
    <name evidence="1" type="ORF">MENTE1834_LOCUS43547</name>
</gene>
<keyword evidence="2" id="KW-1185">Reference proteome</keyword>
<accession>A0ACB1AWK6</accession>
<comment type="caution">
    <text evidence="1">The sequence shown here is derived from an EMBL/GenBank/DDBJ whole genome shotgun (WGS) entry which is preliminary data.</text>
</comment>
<dbReference type="Proteomes" id="UP001497535">
    <property type="component" value="Unassembled WGS sequence"/>
</dbReference>
<sequence length="73" mass="8382">MFFTFSGFTMYSILSLLNFRLISYNLSNLLYTPVPFKSNQKSVDCQQRRNCCQGHANGKNDGNRGWSSGYSRI</sequence>
<evidence type="ECO:0000313" key="1">
    <source>
        <dbReference type="EMBL" id="CAK5106791.1"/>
    </source>
</evidence>
<evidence type="ECO:0000313" key="2">
    <source>
        <dbReference type="Proteomes" id="UP001497535"/>
    </source>
</evidence>
<dbReference type="EMBL" id="CAVMJV010000123">
    <property type="protein sequence ID" value="CAK5106791.1"/>
    <property type="molecule type" value="Genomic_DNA"/>
</dbReference>